<dbReference type="SMART" id="SM00645">
    <property type="entry name" value="Pept_C1"/>
    <property type="match status" value="1"/>
</dbReference>
<dbReference type="InterPro" id="IPR000668">
    <property type="entry name" value="Peptidase_C1A_C"/>
</dbReference>
<evidence type="ECO:0000259" key="9">
    <source>
        <dbReference type="SMART" id="SM00645"/>
    </source>
</evidence>
<dbReference type="EMBL" id="CAMGYJ010000005">
    <property type="protein sequence ID" value="CAI0419249.1"/>
    <property type="molecule type" value="Genomic_DNA"/>
</dbReference>
<evidence type="ECO:0000256" key="1">
    <source>
        <dbReference type="ARBA" id="ARBA00004567"/>
    </source>
</evidence>
<dbReference type="PANTHER" id="PTHR13003">
    <property type="entry name" value="NUP107-RELATED"/>
    <property type="match status" value="1"/>
</dbReference>
<dbReference type="PANTHER" id="PTHR13003:SF2">
    <property type="entry name" value="NUCLEAR PORE COMPLEX PROTEIN NUP107"/>
    <property type="match status" value="1"/>
</dbReference>
<evidence type="ECO:0000256" key="3">
    <source>
        <dbReference type="ARBA" id="ARBA00022816"/>
    </source>
</evidence>
<name>A0AAV0KEL8_9ROSI</name>
<dbReference type="InterPro" id="IPR038765">
    <property type="entry name" value="Papain-like_cys_pep_sf"/>
</dbReference>
<dbReference type="GO" id="GO:0031080">
    <property type="term" value="C:nuclear pore outer ring"/>
    <property type="evidence" value="ECO:0007669"/>
    <property type="project" value="TreeGrafter"/>
</dbReference>
<dbReference type="GO" id="GO:0000973">
    <property type="term" value="P:post-transcriptional tethering of RNA polymerase II gene DNA at nuclear periphery"/>
    <property type="evidence" value="ECO:0007669"/>
    <property type="project" value="TreeGrafter"/>
</dbReference>
<evidence type="ECO:0000256" key="5">
    <source>
        <dbReference type="ARBA" id="ARBA00023010"/>
    </source>
</evidence>
<feature type="compositionally biased region" description="Acidic residues" evidence="8">
    <location>
        <begin position="553"/>
        <end position="567"/>
    </location>
</feature>
<reference evidence="10" key="1">
    <citation type="submission" date="2022-08" db="EMBL/GenBank/DDBJ databases">
        <authorList>
            <person name="Gutierrez-Valencia J."/>
        </authorList>
    </citation>
    <scope>NUCLEOTIDE SEQUENCE</scope>
</reference>
<evidence type="ECO:0000256" key="6">
    <source>
        <dbReference type="ARBA" id="ARBA00023132"/>
    </source>
</evidence>
<keyword evidence="4" id="KW-0653">Protein transport</keyword>
<comment type="subcellular location">
    <subcellularLocation>
        <location evidence="1">Nucleus</location>
        <location evidence="1">Nuclear pore complex</location>
    </subcellularLocation>
</comment>
<dbReference type="GO" id="GO:0006606">
    <property type="term" value="P:protein import into nucleus"/>
    <property type="evidence" value="ECO:0007669"/>
    <property type="project" value="TreeGrafter"/>
</dbReference>
<dbReference type="GO" id="GO:0006406">
    <property type="term" value="P:mRNA export from nucleus"/>
    <property type="evidence" value="ECO:0007669"/>
    <property type="project" value="TreeGrafter"/>
</dbReference>
<dbReference type="InterPro" id="IPR007252">
    <property type="entry name" value="Nup84/Nup107"/>
</dbReference>
<feature type="domain" description="Peptidase C1A papain C-terminal" evidence="9">
    <location>
        <begin position="608"/>
        <end position="825"/>
    </location>
</feature>
<sequence length="825" mass="93254">MLGGGKTDVEMETSPGYFRPEDITIGEQFRRYGTNLKCNYSRLLYDGPSTHSVTHDIKQEADSMDSDHSDATHGKMQASVKLRLVIDGFSDSDLIADPELQTGTELLKACKMEDEYPDSQEAVFGLFASPLDCAIQGTFPLVYVLICEAWKSVPDCSTGAEDPPEDLLVVQGLRMDTCHLLTKCASCIKTLHDLDDAPTRQHAHQLPDAQSAWWVMAKSWLDVQVGLEASGLRPGSSISGLSRELVNEAVIRGCKEQHRQIQIWLWIAPFEVDENVRSPHDDPQLIRLGANLVPLLRYLLSEVMKGSFREMLMSAGDLILHIVHAKYKLFLSGMEYVQFRPLDDSKGNESSWLASVKDHVFWTETSVYLELHATAMPCLSSGECMSPDATVCTALMSALYSVSEKAVLHRQLMKIAEYDGKIEAGVYATQCNNLKHILPICYVHGLMPIPYVTLRSEISWHSVSEDIRSQSNERHQVLEDELMQQMVQLLLEEAGIGSLMWHGKGPAVPPKMKGVKDKDKSKQEPPKKGAKEKGNKKGEGPSKEKGEEKENEKDSEEEKEYLSLDDLEDLDLPYKQIDWTGETDQNPPNQHPHRPRLIKDQRDKSNIIPEIITSPVRDQGNKTSAVEAVMNLHRAEDDDTQWMTSSQELMDWVQYDLDKVKNSGLRRMYNVWNHVFKKKVSKEENYKYVGEPALEKERFALGVTIPERVVLRILGFEVIEPVDDERLLLRQLATMLVVASLEATPSFLDWKRVNANHFHWDSETAEDRKARRNKKVELHSILVVGYGKIANGLNYFLIRNSYGKGWGFKIRGANRRWGAKGSGGY</sequence>
<gene>
    <name evidence="10" type="ORF">LITE_LOCUS17929</name>
</gene>
<keyword evidence="5" id="KW-0811">Translocation</keyword>
<evidence type="ECO:0000313" key="11">
    <source>
        <dbReference type="Proteomes" id="UP001154282"/>
    </source>
</evidence>
<organism evidence="10 11">
    <name type="scientific">Linum tenue</name>
    <dbReference type="NCBI Taxonomy" id="586396"/>
    <lineage>
        <taxon>Eukaryota</taxon>
        <taxon>Viridiplantae</taxon>
        <taxon>Streptophyta</taxon>
        <taxon>Embryophyta</taxon>
        <taxon>Tracheophyta</taxon>
        <taxon>Spermatophyta</taxon>
        <taxon>Magnoliopsida</taxon>
        <taxon>eudicotyledons</taxon>
        <taxon>Gunneridae</taxon>
        <taxon>Pentapetalae</taxon>
        <taxon>rosids</taxon>
        <taxon>fabids</taxon>
        <taxon>Malpighiales</taxon>
        <taxon>Linaceae</taxon>
        <taxon>Linum</taxon>
    </lineage>
</organism>
<keyword evidence="6" id="KW-0906">Nuclear pore complex</keyword>
<dbReference type="Proteomes" id="UP001154282">
    <property type="component" value="Unassembled WGS sequence"/>
</dbReference>
<dbReference type="Gene3D" id="3.90.70.10">
    <property type="entry name" value="Cysteine proteinases"/>
    <property type="match status" value="1"/>
</dbReference>
<keyword evidence="3" id="KW-0509">mRNA transport</keyword>
<protein>
    <recommendedName>
        <fullName evidence="9">Peptidase C1A papain C-terminal domain-containing protein</fullName>
    </recommendedName>
</protein>
<dbReference type="SUPFAM" id="SSF54001">
    <property type="entry name" value="Cysteine proteinases"/>
    <property type="match status" value="1"/>
</dbReference>
<dbReference type="GO" id="GO:0006508">
    <property type="term" value="P:proteolysis"/>
    <property type="evidence" value="ECO:0007669"/>
    <property type="project" value="InterPro"/>
</dbReference>
<accession>A0AAV0KEL8</accession>
<keyword evidence="2" id="KW-0813">Transport</keyword>
<comment type="caution">
    <text evidence="10">The sequence shown here is derived from an EMBL/GenBank/DDBJ whole genome shotgun (WGS) entry which is preliminary data.</text>
</comment>
<dbReference type="AlphaFoldDB" id="A0AAV0KEL8"/>
<feature type="compositionally biased region" description="Basic and acidic residues" evidence="8">
    <location>
        <begin position="514"/>
        <end position="552"/>
    </location>
</feature>
<keyword evidence="7" id="KW-0539">Nucleus</keyword>
<dbReference type="GO" id="GO:0008234">
    <property type="term" value="F:cysteine-type peptidase activity"/>
    <property type="evidence" value="ECO:0007669"/>
    <property type="project" value="InterPro"/>
</dbReference>
<evidence type="ECO:0000256" key="8">
    <source>
        <dbReference type="SAM" id="MobiDB-lite"/>
    </source>
</evidence>
<evidence type="ECO:0000256" key="2">
    <source>
        <dbReference type="ARBA" id="ARBA00022448"/>
    </source>
</evidence>
<dbReference type="Pfam" id="PF00112">
    <property type="entry name" value="Peptidase_C1"/>
    <property type="match status" value="1"/>
</dbReference>
<feature type="region of interest" description="Disordered" evidence="8">
    <location>
        <begin position="502"/>
        <end position="567"/>
    </location>
</feature>
<evidence type="ECO:0000256" key="7">
    <source>
        <dbReference type="ARBA" id="ARBA00023242"/>
    </source>
</evidence>
<keyword evidence="11" id="KW-1185">Reference proteome</keyword>
<dbReference type="GO" id="GO:0017056">
    <property type="term" value="F:structural constituent of nuclear pore"/>
    <property type="evidence" value="ECO:0007669"/>
    <property type="project" value="InterPro"/>
</dbReference>
<proteinExistence type="predicted"/>
<evidence type="ECO:0000256" key="4">
    <source>
        <dbReference type="ARBA" id="ARBA00022927"/>
    </source>
</evidence>
<evidence type="ECO:0000313" key="10">
    <source>
        <dbReference type="EMBL" id="CAI0419249.1"/>
    </source>
</evidence>